<dbReference type="EMBL" id="JSCE01000065">
    <property type="protein sequence ID" value="KHM52686.1"/>
    <property type="molecule type" value="Genomic_DNA"/>
</dbReference>
<name>A0A0B2K1M4_9FIRM</name>
<dbReference type="RefSeq" id="WP_039206362.1">
    <property type="nucleotide sequence ID" value="NZ_JSCE01000065.1"/>
</dbReference>
<keyword evidence="2" id="KW-0169">Cobalamin biosynthesis</keyword>
<dbReference type="InterPro" id="IPR003723">
    <property type="entry name" value="Precorrin-6x_reduct"/>
</dbReference>
<dbReference type="eggNOG" id="COG2099">
    <property type="taxonomic scope" value="Bacteria"/>
</dbReference>
<dbReference type="PROSITE" id="PS51014">
    <property type="entry name" value="COBK_CBIJ"/>
    <property type="match status" value="1"/>
</dbReference>
<dbReference type="GO" id="GO:0016994">
    <property type="term" value="F:precorrin-6A reductase activity"/>
    <property type="evidence" value="ECO:0007669"/>
    <property type="project" value="InterPro"/>
</dbReference>
<accession>A0A0B2K1M4</accession>
<evidence type="ECO:0000313" key="5">
    <source>
        <dbReference type="Proteomes" id="UP000030993"/>
    </source>
</evidence>
<dbReference type="NCBIfam" id="TIGR00715">
    <property type="entry name" value="precor6x_red"/>
    <property type="match status" value="1"/>
</dbReference>
<dbReference type="STRING" id="82374.NZ47_03205"/>
<dbReference type="UniPathway" id="UPA00148"/>
<dbReference type="PANTHER" id="PTHR36925:SF1">
    <property type="entry name" value="COBALT-PRECORRIN-6A REDUCTASE"/>
    <property type="match status" value="1"/>
</dbReference>
<organism evidence="4 5">
    <name type="scientific">Anaerovibrio lipolyticus</name>
    <dbReference type="NCBI Taxonomy" id="82374"/>
    <lineage>
        <taxon>Bacteria</taxon>
        <taxon>Bacillati</taxon>
        <taxon>Bacillota</taxon>
        <taxon>Negativicutes</taxon>
        <taxon>Selenomonadales</taxon>
        <taxon>Selenomonadaceae</taxon>
        <taxon>Anaerovibrio</taxon>
    </lineage>
</organism>
<protein>
    <submittedName>
        <fullName evidence="4">Precorrin-6A reductase</fullName>
    </submittedName>
</protein>
<comment type="caution">
    <text evidence="4">The sequence shown here is derived from an EMBL/GenBank/DDBJ whole genome shotgun (WGS) entry which is preliminary data.</text>
</comment>
<dbReference type="PANTHER" id="PTHR36925">
    <property type="entry name" value="COBALT-PRECORRIN-6A REDUCTASE"/>
    <property type="match status" value="1"/>
</dbReference>
<evidence type="ECO:0000256" key="1">
    <source>
        <dbReference type="ARBA" id="ARBA00004953"/>
    </source>
</evidence>
<gene>
    <name evidence="4" type="ORF">NZ47_03205</name>
</gene>
<evidence type="ECO:0000313" key="4">
    <source>
        <dbReference type="EMBL" id="KHM52686.1"/>
    </source>
</evidence>
<proteinExistence type="predicted"/>
<dbReference type="Pfam" id="PF02571">
    <property type="entry name" value="CbiJ"/>
    <property type="match status" value="1"/>
</dbReference>
<keyword evidence="3" id="KW-0560">Oxidoreductase</keyword>
<evidence type="ECO:0000256" key="2">
    <source>
        <dbReference type="ARBA" id="ARBA00022573"/>
    </source>
</evidence>
<sequence>MIFIAAGTQDGRELAGFILEHGYEVTASVVSEYGEELLNRYKGIKVNNKAMDEAGFVEYFRQNEVECFVDASHPYAANISTNAMRACEKCDVPYIRYERASSQLDYDKAYYVESVEAAAEKAGELGRHVFLTTGSRSLPVFAKAAALKDCDVICRILPESEVVREARELGFSPNHIIAMQGPFSKELNKELFIKYNADVVVTKNSGTLGGADTKFAAVKELNLPLVIIDRPKVEYTNVSDSFDVVMEFIKAHTKK</sequence>
<dbReference type="AlphaFoldDB" id="A0A0B2K1M4"/>
<reference evidence="4 5" key="1">
    <citation type="journal article" date="2013" name="PLoS ONE">
        <title>Identification and characterization of three novel lipases belonging to families II and V from Anaerovibrio lipolyticus 5ST.</title>
        <authorList>
            <person name="Prive F."/>
            <person name="Kaderbhai N.N."/>
            <person name="Girdwood S."/>
            <person name="Worgan H.J."/>
            <person name="Pinloche E."/>
            <person name="Scollan N.D."/>
            <person name="Huws S.A."/>
            <person name="Newbold C.J."/>
        </authorList>
    </citation>
    <scope>NUCLEOTIDE SEQUENCE [LARGE SCALE GENOMIC DNA]</scope>
    <source>
        <strain evidence="4 5">5S</strain>
    </source>
</reference>
<dbReference type="GO" id="GO:0009236">
    <property type="term" value="P:cobalamin biosynthetic process"/>
    <property type="evidence" value="ECO:0007669"/>
    <property type="project" value="UniProtKB-UniPathway"/>
</dbReference>
<dbReference type="Proteomes" id="UP000030993">
    <property type="component" value="Unassembled WGS sequence"/>
</dbReference>
<keyword evidence="5" id="KW-1185">Reference proteome</keyword>
<comment type="pathway">
    <text evidence="1">Cofactor biosynthesis; adenosylcobalamin biosynthesis.</text>
</comment>
<evidence type="ECO:0000256" key="3">
    <source>
        <dbReference type="ARBA" id="ARBA00023002"/>
    </source>
</evidence>